<accession>A0ABV6RMM1</accession>
<gene>
    <name evidence="15" type="ORF">ACFFGH_10305</name>
</gene>
<evidence type="ECO:0000256" key="4">
    <source>
        <dbReference type="ARBA" id="ARBA00013673"/>
    </source>
</evidence>
<evidence type="ECO:0000256" key="10">
    <source>
        <dbReference type="ARBA" id="ARBA00025699"/>
    </source>
</evidence>
<dbReference type="NCBIfam" id="NF008693">
    <property type="entry name" value="PRK11713.2-3"/>
    <property type="match status" value="1"/>
</dbReference>
<dbReference type="InterPro" id="IPR029026">
    <property type="entry name" value="tRNA_m1G_MTases_N"/>
</dbReference>
<evidence type="ECO:0000256" key="1">
    <source>
        <dbReference type="ARBA" id="ARBA00004496"/>
    </source>
</evidence>
<dbReference type="SUPFAM" id="SSF75217">
    <property type="entry name" value="alpha/beta knot"/>
    <property type="match status" value="1"/>
</dbReference>
<comment type="similarity">
    <text evidence="2 12">Belongs to the RNA methyltransferase RsmE family.</text>
</comment>
<sequence length="245" mass="25608">MSALFLSPGLTPGDAVVGASAVITGPEAKHATVNRVRAGERVSVGNGAGLIVTGPVVSVSPQELLVRIEEVRTEEAPHPELWLVQALAKGDRDELAVQAATELGVSGVIPWAAERSVVRWEGPKRSKGEERWRSIVREASKQSIRAFLPEVAPLATTAEVAGLAAADTVLVLEPSAEERLAAVTLSRAAGRVYLVVGPEGGIAPGELERFRSAGARPVRLGREVLRTSTAGPSALAVLSANSGRW</sequence>
<keyword evidence="9 12" id="KW-0949">S-adenosyl-L-methionine</keyword>
<comment type="subcellular location">
    <subcellularLocation>
        <location evidence="1 12">Cytoplasm</location>
    </subcellularLocation>
</comment>
<protein>
    <recommendedName>
        <fullName evidence="4 12">Ribosomal RNA small subunit methyltransferase E</fullName>
        <ecNumber evidence="3 12">2.1.1.193</ecNumber>
    </recommendedName>
</protein>
<evidence type="ECO:0000256" key="12">
    <source>
        <dbReference type="PIRNR" id="PIRNR015601"/>
    </source>
</evidence>
<feature type="domain" description="Ribosomal RNA small subunit methyltransferase E methyltransferase" evidence="13">
    <location>
        <begin position="77"/>
        <end position="238"/>
    </location>
</feature>
<dbReference type="InterPro" id="IPR015947">
    <property type="entry name" value="PUA-like_sf"/>
</dbReference>
<name>A0ABV6RMM1_9GAMM</name>
<evidence type="ECO:0000313" key="16">
    <source>
        <dbReference type="Proteomes" id="UP001589896"/>
    </source>
</evidence>
<dbReference type="EC" id="2.1.1.193" evidence="3 12"/>
<proteinExistence type="inferred from homology"/>
<dbReference type="RefSeq" id="WP_386667899.1">
    <property type="nucleotide sequence ID" value="NZ_JBHLTG010000002.1"/>
</dbReference>
<evidence type="ECO:0000256" key="7">
    <source>
        <dbReference type="ARBA" id="ARBA00022603"/>
    </source>
</evidence>
<dbReference type="Gene3D" id="2.40.240.20">
    <property type="entry name" value="Hypothetical PUA domain-like, domain 1"/>
    <property type="match status" value="1"/>
</dbReference>
<keyword evidence="7 12" id="KW-0489">Methyltransferase</keyword>
<evidence type="ECO:0000313" key="15">
    <source>
        <dbReference type="EMBL" id="MFC0678230.1"/>
    </source>
</evidence>
<dbReference type="SUPFAM" id="SSF88697">
    <property type="entry name" value="PUA domain-like"/>
    <property type="match status" value="1"/>
</dbReference>
<feature type="domain" description="Ribosomal RNA small subunit methyltransferase E PUA-like" evidence="14">
    <location>
        <begin position="23"/>
        <end position="69"/>
    </location>
</feature>
<evidence type="ECO:0000256" key="11">
    <source>
        <dbReference type="ARBA" id="ARBA00047944"/>
    </source>
</evidence>
<evidence type="ECO:0000256" key="5">
    <source>
        <dbReference type="ARBA" id="ARBA00022490"/>
    </source>
</evidence>
<dbReference type="EMBL" id="JBHLTG010000002">
    <property type="protein sequence ID" value="MFC0678230.1"/>
    <property type="molecule type" value="Genomic_DNA"/>
</dbReference>
<keyword evidence="8 12" id="KW-0808">Transferase</keyword>
<dbReference type="InterPro" id="IPR046886">
    <property type="entry name" value="RsmE_MTase_dom"/>
</dbReference>
<comment type="function">
    <text evidence="10 12">Specifically methylates the N3 position of the uracil ring of uridine 1498 (m3U1498) in 16S rRNA. Acts on the fully assembled 30S ribosomal subunit.</text>
</comment>
<dbReference type="Pfam" id="PF20260">
    <property type="entry name" value="PUA_4"/>
    <property type="match status" value="1"/>
</dbReference>
<dbReference type="Gene3D" id="3.40.1280.10">
    <property type="match status" value="1"/>
</dbReference>
<evidence type="ECO:0000256" key="9">
    <source>
        <dbReference type="ARBA" id="ARBA00022691"/>
    </source>
</evidence>
<comment type="caution">
    <text evidence="15">The sequence shown here is derived from an EMBL/GenBank/DDBJ whole genome shotgun (WGS) entry which is preliminary data.</text>
</comment>
<reference evidence="15 16" key="1">
    <citation type="submission" date="2024-09" db="EMBL/GenBank/DDBJ databases">
        <authorList>
            <person name="Sun Q."/>
            <person name="Mori K."/>
        </authorList>
    </citation>
    <scope>NUCLEOTIDE SEQUENCE [LARGE SCALE GENOMIC DNA]</scope>
    <source>
        <strain evidence="15 16">KCTC 23076</strain>
    </source>
</reference>
<dbReference type="PIRSF" id="PIRSF015601">
    <property type="entry name" value="MTase_slr0722"/>
    <property type="match status" value="1"/>
</dbReference>
<evidence type="ECO:0000256" key="3">
    <source>
        <dbReference type="ARBA" id="ARBA00012328"/>
    </source>
</evidence>
<keyword evidence="16" id="KW-1185">Reference proteome</keyword>
<dbReference type="Pfam" id="PF04452">
    <property type="entry name" value="Methyltrans_RNA"/>
    <property type="match status" value="1"/>
</dbReference>
<evidence type="ECO:0000259" key="14">
    <source>
        <dbReference type="Pfam" id="PF20260"/>
    </source>
</evidence>
<dbReference type="NCBIfam" id="TIGR00046">
    <property type="entry name" value="RsmE family RNA methyltransferase"/>
    <property type="match status" value="1"/>
</dbReference>
<dbReference type="PANTHER" id="PTHR30027">
    <property type="entry name" value="RIBOSOMAL RNA SMALL SUBUNIT METHYLTRANSFERASE E"/>
    <property type="match status" value="1"/>
</dbReference>
<dbReference type="InterPro" id="IPR046887">
    <property type="entry name" value="RsmE_PUA-like"/>
</dbReference>
<organism evidence="15 16">
    <name type="scientific">Lysobacter korlensis</name>
    <dbReference type="NCBI Taxonomy" id="553636"/>
    <lineage>
        <taxon>Bacteria</taxon>
        <taxon>Pseudomonadati</taxon>
        <taxon>Pseudomonadota</taxon>
        <taxon>Gammaproteobacteria</taxon>
        <taxon>Lysobacterales</taxon>
        <taxon>Lysobacteraceae</taxon>
        <taxon>Lysobacter</taxon>
    </lineage>
</organism>
<evidence type="ECO:0000259" key="13">
    <source>
        <dbReference type="Pfam" id="PF04452"/>
    </source>
</evidence>
<dbReference type="InterPro" id="IPR029028">
    <property type="entry name" value="Alpha/beta_knot_MTases"/>
</dbReference>
<dbReference type="GO" id="GO:0032259">
    <property type="term" value="P:methylation"/>
    <property type="evidence" value="ECO:0007669"/>
    <property type="project" value="UniProtKB-KW"/>
</dbReference>
<evidence type="ECO:0000256" key="6">
    <source>
        <dbReference type="ARBA" id="ARBA00022552"/>
    </source>
</evidence>
<comment type="catalytic activity">
    <reaction evidence="11 12">
        <text>uridine(1498) in 16S rRNA + S-adenosyl-L-methionine = N(3)-methyluridine(1498) in 16S rRNA + S-adenosyl-L-homocysteine + H(+)</text>
        <dbReference type="Rhea" id="RHEA:42920"/>
        <dbReference type="Rhea" id="RHEA-COMP:10283"/>
        <dbReference type="Rhea" id="RHEA-COMP:10284"/>
        <dbReference type="ChEBI" id="CHEBI:15378"/>
        <dbReference type="ChEBI" id="CHEBI:57856"/>
        <dbReference type="ChEBI" id="CHEBI:59789"/>
        <dbReference type="ChEBI" id="CHEBI:65315"/>
        <dbReference type="ChEBI" id="CHEBI:74502"/>
        <dbReference type="EC" id="2.1.1.193"/>
    </reaction>
</comment>
<dbReference type="GO" id="GO:0008168">
    <property type="term" value="F:methyltransferase activity"/>
    <property type="evidence" value="ECO:0007669"/>
    <property type="project" value="UniProtKB-KW"/>
</dbReference>
<keyword evidence="6 12" id="KW-0698">rRNA processing</keyword>
<dbReference type="CDD" id="cd18084">
    <property type="entry name" value="RsmE-like"/>
    <property type="match status" value="1"/>
</dbReference>
<keyword evidence="5 12" id="KW-0963">Cytoplasm</keyword>
<dbReference type="InterPro" id="IPR006700">
    <property type="entry name" value="RsmE"/>
</dbReference>
<dbReference type="Proteomes" id="UP001589896">
    <property type="component" value="Unassembled WGS sequence"/>
</dbReference>
<evidence type="ECO:0000256" key="8">
    <source>
        <dbReference type="ARBA" id="ARBA00022679"/>
    </source>
</evidence>
<evidence type="ECO:0000256" key="2">
    <source>
        <dbReference type="ARBA" id="ARBA00005528"/>
    </source>
</evidence>
<dbReference type="PANTHER" id="PTHR30027:SF3">
    <property type="entry name" value="16S RRNA (URACIL(1498)-N(3))-METHYLTRANSFERASE"/>
    <property type="match status" value="1"/>
</dbReference>